<sequence length="191" mass="22090">MAGTLIRPPVKTLRFVVYHRVLHPELFAIVANRQVMGPGYTLGIRLIPSGHSLSWRLEDACLEEVLGETHMELPETGRLIHKNVEGERTCCFDLTPLWRYHCCVQREQLPPEQFVHLHEELVAEGISRGLLFHYQPRHRLSLAPLSLIRSQPVRRGLSLSCFHTFPEEWTIVKTQSLLEWKRDEPPGRVCC</sequence>
<dbReference type="InterPro" id="IPR024486">
    <property type="entry name" value="DUF2617"/>
</dbReference>
<proteinExistence type="predicted"/>
<accession>A0A7V8VCK0</accession>
<comment type="caution">
    <text evidence="1">The sequence shown here is derived from an EMBL/GenBank/DDBJ whole genome shotgun (WGS) entry which is preliminary data.</text>
</comment>
<reference evidence="1 2" key="1">
    <citation type="submission" date="2020-07" db="EMBL/GenBank/DDBJ databases">
        <title>Thermogemmata thermophila gen. nov., sp. nov., a novel moderate thermophilic planctomycete from a Kamchatka hot spring.</title>
        <authorList>
            <person name="Elcheninov A.G."/>
            <person name="Podosokorskaya O.A."/>
            <person name="Kovaleva O.L."/>
            <person name="Novikov A."/>
            <person name="Bonch-Osmolovskaya E.A."/>
            <person name="Toshchakov S.V."/>
            <person name="Kublanov I.V."/>
        </authorList>
    </citation>
    <scope>NUCLEOTIDE SEQUENCE [LARGE SCALE GENOMIC DNA]</scope>
    <source>
        <strain evidence="1 2">2918</strain>
    </source>
</reference>
<dbReference type="EMBL" id="JACEFB010000002">
    <property type="protein sequence ID" value="MBA2225529.1"/>
    <property type="molecule type" value="Genomic_DNA"/>
</dbReference>
<dbReference type="Pfam" id="PF10936">
    <property type="entry name" value="DUF2617"/>
    <property type="match status" value="1"/>
</dbReference>
<keyword evidence="2" id="KW-1185">Reference proteome</keyword>
<dbReference type="Proteomes" id="UP000542342">
    <property type="component" value="Unassembled WGS sequence"/>
</dbReference>
<dbReference type="RefSeq" id="WP_194536947.1">
    <property type="nucleotide sequence ID" value="NZ_JACEFB010000002.1"/>
</dbReference>
<gene>
    <name evidence="1" type="ORF">H0921_05055</name>
</gene>
<evidence type="ECO:0000313" key="2">
    <source>
        <dbReference type="Proteomes" id="UP000542342"/>
    </source>
</evidence>
<dbReference type="AlphaFoldDB" id="A0A7V8VCK0"/>
<protein>
    <submittedName>
        <fullName evidence="1">DUF2617 family protein</fullName>
    </submittedName>
</protein>
<evidence type="ECO:0000313" key="1">
    <source>
        <dbReference type="EMBL" id="MBA2225529.1"/>
    </source>
</evidence>
<organism evidence="1 2">
    <name type="scientific">Thermogemmata fonticola</name>
    <dbReference type="NCBI Taxonomy" id="2755323"/>
    <lineage>
        <taxon>Bacteria</taxon>
        <taxon>Pseudomonadati</taxon>
        <taxon>Planctomycetota</taxon>
        <taxon>Planctomycetia</taxon>
        <taxon>Gemmatales</taxon>
        <taxon>Gemmataceae</taxon>
        <taxon>Thermogemmata</taxon>
    </lineage>
</organism>
<name>A0A7V8VCK0_9BACT</name>